<name>A0A9P9WC80_9PEZI</name>
<protein>
    <submittedName>
        <fullName evidence="1">Uncharacterized protein</fullName>
    </submittedName>
</protein>
<gene>
    <name evidence="1" type="ORF">JX265_011687</name>
</gene>
<dbReference type="EMBL" id="JAFIMR010000044">
    <property type="protein sequence ID" value="KAI1856440.1"/>
    <property type="molecule type" value="Genomic_DNA"/>
</dbReference>
<dbReference type="OrthoDB" id="3231004at2759"/>
<proteinExistence type="predicted"/>
<evidence type="ECO:0000313" key="1">
    <source>
        <dbReference type="EMBL" id="KAI1856440.1"/>
    </source>
</evidence>
<comment type="caution">
    <text evidence="1">The sequence shown here is derived from an EMBL/GenBank/DDBJ whole genome shotgun (WGS) entry which is preliminary data.</text>
</comment>
<keyword evidence="2" id="KW-1185">Reference proteome</keyword>
<dbReference type="AlphaFoldDB" id="A0A9P9WC80"/>
<dbReference type="Proteomes" id="UP000829685">
    <property type="component" value="Unassembled WGS sequence"/>
</dbReference>
<reference evidence="1" key="1">
    <citation type="submission" date="2021-03" db="EMBL/GenBank/DDBJ databases">
        <title>Revisited historic fungal species revealed as producer of novel bioactive compounds through whole genome sequencing and comparative genomics.</title>
        <authorList>
            <person name="Vignolle G.A."/>
            <person name="Hochenegger N."/>
            <person name="Mach R.L."/>
            <person name="Mach-Aigner A.R."/>
            <person name="Javad Rahimi M."/>
            <person name="Salim K.A."/>
            <person name="Chan C.M."/>
            <person name="Lim L.B.L."/>
            <person name="Cai F."/>
            <person name="Druzhinina I.S."/>
            <person name="U'Ren J.M."/>
            <person name="Derntl C."/>
        </authorList>
    </citation>
    <scope>NUCLEOTIDE SEQUENCE</scope>
    <source>
        <strain evidence="1">TUCIM 5799</strain>
    </source>
</reference>
<sequence>MLKGLCVWYTNGRSFNYGNFEKESWSCKVKSDLVVAKLTAGRVQSSESSYIDTAEFIRSDMDGHQSAWPLNVSTLRYLGDGPNRVTQNKTEIVEQAPNQQRVATWSIG</sequence>
<organism evidence="1 2">
    <name type="scientific">Neoarthrinium moseri</name>
    <dbReference type="NCBI Taxonomy" id="1658444"/>
    <lineage>
        <taxon>Eukaryota</taxon>
        <taxon>Fungi</taxon>
        <taxon>Dikarya</taxon>
        <taxon>Ascomycota</taxon>
        <taxon>Pezizomycotina</taxon>
        <taxon>Sordariomycetes</taxon>
        <taxon>Xylariomycetidae</taxon>
        <taxon>Amphisphaeriales</taxon>
        <taxon>Apiosporaceae</taxon>
        <taxon>Neoarthrinium</taxon>
    </lineage>
</organism>
<evidence type="ECO:0000313" key="2">
    <source>
        <dbReference type="Proteomes" id="UP000829685"/>
    </source>
</evidence>
<accession>A0A9P9WC80</accession>